<dbReference type="PROSITE" id="PS00375">
    <property type="entry name" value="UDPGT"/>
    <property type="match status" value="1"/>
</dbReference>
<reference evidence="7" key="1">
    <citation type="submission" date="2025-08" db="UniProtKB">
        <authorList>
            <consortium name="RefSeq"/>
        </authorList>
    </citation>
    <scope>IDENTIFICATION</scope>
    <source>
        <strain evidence="7">OHB3-1</strain>
    </source>
</reference>
<keyword evidence="6" id="KW-1185">Reference proteome</keyword>
<comment type="pathway">
    <text evidence="1">Secondary metabolite biosynthesis; terpenoid biosynthesis.</text>
</comment>
<gene>
    <name evidence="7" type="primary">LOC111019440</name>
</gene>
<dbReference type="AlphaFoldDB" id="A0A6J1DDA8"/>
<dbReference type="KEGG" id="mcha:111019440"/>
<evidence type="ECO:0000256" key="1">
    <source>
        <dbReference type="ARBA" id="ARBA00004721"/>
    </source>
</evidence>
<protein>
    <recommendedName>
        <fullName evidence="5">Glycosyltransferase</fullName>
        <ecNumber evidence="5">2.4.1.-</ecNumber>
    </recommendedName>
</protein>
<dbReference type="InterPro" id="IPR035595">
    <property type="entry name" value="UDP_glycos_trans_CS"/>
</dbReference>
<sequence>MEQSDSNSDDHQHHVLLFPFPAKGHIKPFLCLAQLLCGAGLQVTFLNTDHNHRRIDDRHRRLLATQFPMLHFKSISDGLPPDHPRDLLDGKLIASMRRVTESLFRQLLLSYNGYGNGTNNVSNSGRRPPISCVITDVIFSFPVEVAEELGIPVFSFATFSARFLFLYFWIPKLIQEGQLPFPDGKTNQELYGVPGAEGIIRCKDLPGSWSVEAVAKNDPMNFVKQTLASSRSSGLILNTFEDLEAPFVTHLSNTFDKIYTIGPIHSLLGTSHCGLWKEDYACLAWLDARPRKSVVFVSFGSLVKTTSRELMELWHGLVSSGKSFLLVLRSDVVEGEDEEQVVKEILESNGEGKWLVVGWAPQEEVLAHEAIGGFLTHSGWNSTMESIAAGVPMVCWPKIGDQPSNCTWVSRVWKVGLEMEERYDRSTVARMARSMMEQEGKEMERRIAELAKRVKYRVGKDGESYRNLESLIRDIKITKSSN</sequence>
<name>A0A6J1DDA8_MOMCH</name>
<dbReference type="GO" id="GO:0080044">
    <property type="term" value="F:quercetin 7-O-glucosyltransferase activity"/>
    <property type="evidence" value="ECO:0007669"/>
    <property type="project" value="TreeGrafter"/>
</dbReference>
<dbReference type="Pfam" id="PF00201">
    <property type="entry name" value="UDPGT"/>
    <property type="match status" value="1"/>
</dbReference>
<dbReference type="PANTHER" id="PTHR11926">
    <property type="entry name" value="GLUCOSYL/GLUCURONOSYL TRANSFERASES"/>
    <property type="match status" value="1"/>
</dbReference>
<dbReference type="CDD" id="cd03784">
    <property type="entry name" value="GT1_Gtf-like"/>
    <property type="match status" value="1"/>
</dbReference>
<dbReference type="InterPro" id="IPR002213">
    <property type="entry name" value="UDP_glucos_trans"/>
</dbReference>
<comment type="similarity">
    <text evidence="2 4">Belongs to the UDP-glycosyltransferase family.</text>
</comment>
<dbReference type="PANTHER" id="PTHR11926:SF1392">
    <property type="entry name" value="GLYCOSYLTRANSFERASE"/>
    <property type="match status" value="1"/>
</dbReference>
<dbReference type="SUPFAM" id="SSF53756">
    <property type="entry name" value="UDP-Glycosyltransferase/glycogen phosphorylase"/>
    <property type="match status" value="1"/>
</dbReference>
<evidence type="ECO:0000256" key="3">
    <source>
        <dbReference type="ARBA" id="ARBA00022679"/>
    </source>
</evidence>
<dbReference type="EC" id="2.4.1.-" evidence="5"/>
<dbReference type="FunFam" id="3.40.50.2000:FF:000060">
    <property type="entry name" value="Glycosyltransferase"/>
    <property type="match status" value="1"/>
</dbReference>
<dbReference type="Gene3D" id="3.40.50.2000">
    <property type="entry name" value="Glycogen Phosphorylase B"/>
    <property type="match status" value="2"/>
</dbReference>
<evidence type="ECO:0000256" key="5">
    <source>
        <dbReference type="RuleBase" id="RU362057"/>
    </source>
</evidence>
<organism evidence="6 7">
    <name type="scientific">Momordica charantia</name>
    <name type="common">Bitter gourd</name>
    <name type="synonym">Balsam pear</name>
    <dbReference type="NCBI Taxonomy" id="3673"/>
    <lineage>
        <taxon>Eukaryota</taxon>
        <taxon>Viridiplantae</taxon>
        <taxon>Streptophyta</taxon>
        <taxon>Embryophyta</taxon>
        <taxon>Tracheophyta</taxon>
        <taxon>Spermatophyta</taxon>
        <taxon>Magnoliopsida</taxon>
        <taxon>eudicotyledons</taxon>
        <taxon>Gunneridae</taxon>
        <taxon>Pentapetalae</taxon>
        <taxon>rosids</taxon>
        <taxon>fabids</taxon>
        <taxon>Cucurbitales</taxon>
        <taxon>Cucurbitaceae</taxon>
        <taxon>Momordiceae</taxon>
        <taxon>Momordica</taxon>
    </lineage>
</organism>
<keyword evidence="4" id="KW-0328">Glycosyltransferase</keyword>
<dbReference type="RefSeq" id="XP_022151514.1">
    <property type="nucleotide sequence ID" value="XM_022295822.1"/>
</dbReference>
<dbReference type="Proteomes" id="UP000504603">
    <property type="component" value="Unplaced"/>
</dbReference>
<proteinExistence type="inferred from homology"/>
<evidence type="ECO:0000313" key="6">
    <source>
        <dbReference type="Proteomes" id="UP000504603"/>
    </source>
</evidence>
<evidence type="ECO:0000256" key="4">
    <source>
        <dbReference type="RuleBase" id="RU003718"/>
    </source>
</evidence>
<dbReference type="OrthoDB" id="1139042at2759"/>
<dbReference type="GeneID" id="111019440"/>
<dbReference type="GO" id="GO:0080043">
    <property type="term" value="F:quercetin 3-O-glucosyltransferase activity"/>
    <property type="evidence" value="ECO:0007669"/>
    <property type="project" value="TreeGrafter"/>
</dbReference>
<keyword evidence="3 4" id="KW-0808">Transferase</keyword>
<evidence type="ECO:0000256" key="2">
    <source>
        <dbReference type="ARBA" id="ARBA00009995"/>
    </source>
</evidence>
<accession>A0A6J1DDA8</accession>
<evidence type="ECO:0000313" key="7">
    <source>
        <dbReference type="RefSeq" id="XP_022151514.1"/>
    </source>
</evidence>